<dbReference type="EMBL" id="BAABGA010000054">
    <property type="protein sequence ID" value="GAA4461415.1"/>
    <property type="molecule type" value="Genomic_DNA"/>
</dbReference>
<dbReference type="Pfam" id="PF05016">
    <property type="entry name" value="ParE_toxin"/>
    <property type="match status" value="1"/>
</dbReference>
<accession>A0ABP8N503</accession>
<dbReference type="PANTHER" id="PTHR33755">
    <property type="entry name" value="TOXIN PARE1-RELATED"/>
    <property type="match status" value="1"/>
</dbReference>
<reference evidence="4" key="1">
    <citation type="journal article" date="2019" name="Int. J. Syst. Evol. Microbiol.">
        <title>The Global Catalogue of Microorganisms (GCM) 10K type strain sequencing project: providing services to taxonomists for standard genome sequencing and annotation.</title>
        <authorList>
            <consortium name="The Broad Institute Genomics Platform"/>
            <consortium name="The Broad Institute Genome Sequencing Center for Infectious Disease"/>
            <person name="Wu L."/>
            <person name="Ma J."/>
        </authorList>
    </citation>
    <scope>NUCLEOTIDE SEQUENCE [LARGE SCALE GENOMIC DNA]</scope>
    <source>
        <strain evidence="4">JCM 17759</strain>
    </source>
</reference>
<protein>
    <recommendedName>
        <fullName evidence="5">Plasmid stabilization system protein</fullName>
    </recommendedName>
</protein>
<comment type="caution">
    <text evidence="3">The sequence shown here is derived from an EMBL/GenBank/DDBJ whole genome shotgun (WGS) entry which is preliminary data.</text>
</comment>
<dbReference type="InterPro" id="IPR051803">
    <property type="entry name" value="TA_system_RelE-like_toxin"/>
</dbReference>
<dbReference type="Gene3D" id="3.30.2310.20">
    <property type="entry name" value="RelE-like"/>
    <property type="match status" value="1"/>
</dbReference>
<dbReference type="PANTHER" id="PTHR33755:SF6">
    <property type="entry name" value="PLASMID STABILIZATION SYSTEM PROTEIN"/>
    <property type="match status" value="1"/>
</dbReference>
<evidence type="ECO:0000313" key="4">
    <source>
        <dbReference type="Proteomes" id="UP001500840"/>
    </source>
</evidence>
<evidence type="ECO:0000313" key="3">
    <source>
        <dbReference type="EMBL" id="GAA4461415.1"/>
    </source>
</evidence>
<gene>
    <name evidence="3" type="ORF">GCM10023156_44000</name>
</gene>
<evidence type="ECO:0000256" key="2">
    <source>
        <dbReference type="ARBA" id="ARBA00022649"/>
    </source>
</evidence>
<keyword evidence="2" id="KW-1277">Toxin-antitoxin system</keyword>
<name>A0ABP8N503_9BACT</name>
<dbReference type="InterPro" id="IPR007712">
    <property type="entry name" value="RelE/ParE_toxin"/>
</dbReference>
<proteinExistence type="inferred from homology"/>
<evidence type="ECO:0000256" key="1">
    <source>
        <dbReference type="ARBA" id="ARBA00006226"/>
    </source>
</evidence>
<dbReference type="Proteomes" id="UP001500840">
    <property type="component" value="Unassembled WGS sequence"/>
</dbReference>
<keyword evidence="4" id="KW-1185">Reference proteome</keyword>
<comment type="similarity">
    <text evidence="1">Belongs to the RelE toxin family.</text>
</comment>
<organism evidence="3 4">
    <name type="scientific">Novipirellula rosea</name>
    <dbReference type="NCBI Taxonomy" id="1031540"/>
    <lineage>
        <taxon>Bacteria</taxon>
        <taxon>Pseudomonadati</taxon>
        <taxon>Planctomycetota</taxon>
        <taxon>Planctomycetia</taxon>
        <taxon>Pirellulales</taxon>
        <taxon>Pirellulaceae</taxon>
        <taxon>Novipirellula</taxon>
    </lineage>
</organism>
<evidence type="ECO:0008006" key="5">
    <source>
        <dbReference type="Google" id="ProtNLM"/>
    </source>
</evidence>
<dbReference type="RefSeq" id="WP_345325517.1">
    <property type="nucleotide sequence ID" value="NZ_BAABGA010000054.1"/>
</dbReference>
<dbReference type="InterPro" id="IPR035093">
    <property type="entry name" value="RelE/ParE_toxin_dom_sf"/>
</dbReference>
<sequence length="94" mass="10529">MKKPHYSTAARQDLVGILQYIACDKPGAPVAWVEKVEAKCLLLASQPDIGELRSQLGTDVRCNFVGRYVIFHRKHGDTVEILRVIPGDRNITKL</sequence>